<sequence>MKDIRELWTRVEHWVDNQPALPPPEAVFRPPACAAQIEATEQALDHSFSESFRASLLVHDGQLIPRVDRWFDDGIECLQWLPNQMVLLPLQDILTCWRDERAFEVENASDVEGMEEETSGSDRIRGFPTVTHAGRLPIAEQEGSTYMYLDFVPGPAGVLGQVIFSKNECEFLVAGNDFGNFLARYVDLLERDVLRYDADAHHSVIPADPHVSFEDLLEL</sequence>
<proteinExistence type="predicted"/>
<gene>
    <name evidence="2" type="ORF">ACFOY2_08865</name>
</gene>
<dbReference type="InterPro" id="IPR037883">
    <property type="entry name" value="Knr4/Smi1-like_sf"/>
</dbReference>
<dbReference type="Gene3D" id="3.40.1580.10">
    <property type="entry name" value="SMI1/KNR4-like"/>
    <property type="match status" value="1"/>
</dbReference>
<dbReference type="RefSeq" id="WP_379527462.1">
    <property type="nucleotide sequence ID" value="NZ_JBHSBI010000004.1"/>
</dbReference>
<dbReference type="EMBL" id="JBHSBI010000004">
    <property type="protein sequence ID" value="MFC4007331.1"/>
    <property type="molecule type" value="Genomic_DNA"/>
</dbReference>
<evidence type="ECO:0000259" key="1">
    <source>
        <dbReference type="SMART" id="SM00860"/>
    </source>
</evidence>
<organism evidence="2 3">
    <name type="scientific">Nonomuraea purpurea</name>
    <dbReference type="NCBI Taxonomy" id="1849276"/>
    <lineage>
        <taxon>Bacteria</taxon>
        <taxon>Bacillati</taxon>
        <taxon>Actinomycetota</taxon>
        <taxon>Actinomycetes</taxon>
        <taxon>Streptosporangiales</taxon>
        <taxon>Streptosporangiaceae</taxon>
        <taxon>Nonomuraea</taxon>
    </lineage>
</organism>
<reference evidence="3" key="1">
    <citation type="journal article" date="2019" name="Int. J. Syst. Evol. Microbiol.">
        <title>The Global Catalogue of Microorganisms (GCM) 10K type strain sequencing project: providing services to taxonomists for standard genome sequencing and annotation.</title>
        <authorList>
            <consortium name="The Broad Institute Genomics Platform"/>
            <consortium name="The Broad Institute Genome Sequencing Center for Infectious Disease"/>
            <person name="Wu L."/>
            <person name="Ma J."/>
        </authorList>
    </citation>
    <scope>NUCLEOTIDE SEQUENCE [LARGE SCALE GENOMIC DNA]</scope>
    <source>
        <strain evidence="3">TBRC 1276</strain>
    </source>
</reference>
<comment type="caution">
    <text evidence="2">The sequence shown here is derived from an EMBL/GenBank/DDBJ whole genome shotgun (WGS) entry which is preliminary data.</text>
</comment>
<dbReference type="Proteomes" id="UP001595851">
    <property type="component" value="Unassembled WGS sequence"/>
</dbReference>
<dbReference type="Pfam" id="PF09346">
    <property type="entry name" value="SMI1_KNR4"/>
    <property type="match status" value="1"/>
</dbReference>
<name>A0ABV8G450_9ACTN</name>
<accession>A0ABV8G450</accession>
<dbReference type="InterPro" id="IPR018958">
    <property type="entry name" value="Knr4/Smi1-like_dom"/>
</dbReference>
<evidence type="ECO:0000313" key="2">
    <source>
        <dbReference type="EMBL" id="MFC4007331.1"/>
    </source>
</evidence>
<dbReference type="SUPFAM" id="SSF160631">
    <property type="entry name" value="SMI1/KNR4-like"/>
    <property type="match status" value="1"/>
</dbReference>
<keyword evidence="3" id="KW-1185">Reference proteome</keyword>
<evidence type="ECO:0000313" key="3">
    <source>
        <dbReference type="Proteomes" id="UP001595851"/>
    </source>
</evidence>
<feature type="domain" description="Knr4/Smi1-like" evidence="1">
    <location>
        <begin position="31"/>
        <end position="219"/>
    </location>
</feature>
<dbReference type="SMART" id="SM00860">
    <property type="entry name" value="SMI1_KNR4"/>
    <property type="match status" value="1"/>
</dbReference>
<protein>
    <submittedName>
        <fullName evidence="2">SMI1/KNR4 family protein</fullName>
    </submittedName>
</protein>